<dbReference type="GO" id="GO:0050566">
    <property type="term" value="F:asparaginyl-tRNA synthase (glutamine-hydrolyzing) activity"/>
    <property type="evidence" value="ECO:0007669"/>
    <property type="project" value="RHEA"/>
</dbReference>
<evidence type="ECO:0000313" key="2">
    <source>
        <dbReference type="EMBL" id="GCE03631.1"/>
    </source>
</evidence>
<proteinExistence type="inferred from homology"/>
<keyword evidence="2" id="KW-0808">Transferase</keyword>
<dbReference type="AlphaFoldDB" id="A0A401Z9T1"/>
<dbReference type="Pfam" id="PF02686">
    <property type="entry name" value="GatC"/>
    <property type="match status" value="1"/>
</dbReference>
<organism evidence="2 3">
    <name type="scientific">Dictyobacter aurantiacus</name>
    <dbReference type="NCBI Taxonomy" id="1936993"/>
    <lineage>
        <taxon>Bacteria</taxon>
        <taxon>Bacillati</taxon>
        <taxon>Chloroflexota</taxon>
        <taxon>Ktedonobacteria</taxon>
        <taxon>Ktedonobacterales</taxon>
        <taxon>Dictyobacteraceae</taxon>
        <taxon>Dictyobacter</taxon>
    </lineage>
</organism>
<dbReference type="GO" id="GO:0050567">
    <property type="term" value="F:glutaminyl-tRNA synthase (glutamine-hydrolyzing) activity"/>
    <property type="evidence" value="ECO:0007669"/>
    <property type="project" value="UniProtKB-UniRule"/>
</dbReference>
<keyword evidence="1" id="KW-0547">Nucleotide-binding</keyword>
<dbReference type="GO" id="GO:0006450">
    <property type="term" value="P:regulation of translational fidelity"/>
    <property type="evidence" value="ECO:0007669"/>
    <property type="project" value="InterPro"/>
</dbReference>
<keyword evidence="1" id="KW-0436">Ligase</keyword>
<comment type="catalytic activity">
    <reaction evidence="1">
        <text>L-aspartyl-tRNA(Asn) + L-glutamine + ATP + H2O = L-asparaginyl-tRNA(Asn) + L-glutamate + ADP + phosphate + 2 H(+)</text>
        <dbReference type="Rhea" id="RHEA:14513"/>
        <dbReference type="Rhea" id="RHEA-COMP:9674"/>
        <dbReference type="Rhea" id="RHEA-COMP:9677"/>
        <dbReference type="ChEBI" id="CHEBI:15377"/>
        <dbReference type="ChEBI" id="CHEBI:15378"/>
        <dbReference type="ChEBI" id="CHEBI:29985"/>
        <dbReference type="ChEBI" id="CHEBI:30616"/>
        <dbReference type="ChEBI" id="CHEBI:43474"/>
        <dbReference type="ChEBI" id="CHEBI:58359"/>
        <dbReference type="ChEBI" id="CHEBI:78515"/>
        <dbReference type="ChEBI" id="CHEBI:78516"/>
        <dbReference type="ChEBI" id="CHEBI:456216"/>
    </reaction>
</comment>
<comment type="similarity">
    <text evidence="1">Belongs to the GatC family.</text>
</comment>
<keyword evidence="1" id="KW-0648">Protein biosynthesis</keyword>
<dbReference type="GO" id="GO:0005524">
    <property type="term" value="F:ATP binding"/>
    <property type="evidence" value="ECO:0007669"/>
    <property type="project" value="UniProtKB-KW"/>
</dbReference>
<accession>A0A401Z9T1</accession>
<comment type="function">
    <text evidence="1">Allows the formation of correctly charged Asn-tRNA(Asn) or Gln-tRNA(Gln) through the transamidation of misacylated Asp-tRNA(Asn) or Glu-tRNA(Gln) in organisms which lack either or both of asparaginyl-tRNA or glutaminyl-tRNA synthetases. The reaction takes place in the presence of glutamine and ATP through an activated phospho-Asp-tRNA(Asn) or phospho-Glu-tRNA(Gln).</text>
</comment>
<sequence>MIDRETVQNVAQLARLGLSEEEVDMFGTQLSAILDHIHILQEADVSGVSPTAHASRLTNITREDLPRPSYPPEVLLANAPDQDENCLKVNAVLEEE</sequence>
<evidence type="ECO:0000256" key="1">
    <source>
        <dbReference type="HAMAP-Rule" id="MF_00122"/>
    </source>
</evidence>
<reference evidence="3" key="1">
    <citation type="submission" date="2018-12" db="EMBL/GenBank/DDBJ databases">
        <title>Tengunoibacter tsumagoiensis gen. nov., sp. nov., Dictyobacter kobayashii sp. nov., D. alpinus sp. nov., and D. joshuensis sp. nov. and description of Dictyobacteraceae fam. nov. within the order Ktedonobacterales isolated from Tengu-no-mugimeshi.</title>
        <authorList>
            <person name="Wang C.M."/>
            <person name="Zheng Y."/>
            <person name="Sakai Y."/>
            <person name="Toyoda A."/>
            <person name="Minakuchi Y."/>
            <person name="Abe K."/>
            <person name="Yokota A."/>
            <person name="Yabe S."/>
        </authorList>
    </citation>
    <scope>NUCLEOTIDE SEQUENCE [LARGE SCALE GENOMIC DNA]</scope>
    <source>
        <strain evidence="3">S-27</strain>
    </source>
</reference>
<comment type="subunit">
    <text evidence="1">Heterotrimer of A, B and C subunits.</text>
</comment>
<dbReference type="RefSeq" id="WP_126594880.1">
    <property type="nucleotide sequence ID" value="NZ_BIFQ01000001.1"/>
</dbReference>
<name>A0A401Z9T1_9CHLR</name>
<gene>
    <name evidence="1 2" type="primary">gatC</name>
    <name evidence="2" type="ORF">KDAU_09600</name>
</gene>
<dbReference type="Proteomes" id="UP000287224">
    <property type="component" value="Unassembled WGS sequence"/>
</dbReference>
<dbReference type="EC" id="6.3.5.-" evidence="1"/>
<dbReference type="SUPFAM" id="SSF141000">
    <property type="entry name" value="Glu-tRNAGln amidotransferase C subunit"/>
    <property type="match status" value="1"/>
</dbReference>
<comment type="catalytic activity">
    <reaction evidence="1">
        <text>L-glutamyl-tRNA(Gln) + L-glutamine + ATP + H2O = L-glutaminyl-tRNA(Gln) + L-glutamate + ADP + phosphate + H(+)</text>
        <dbReference type="Rhea" id="RHEA:17521"/>
        <dbReference type="Rhea" id="RHEA-COMP:9681"/>
        <dbReference type="Rhea" id="RHEA-COMP:9684"/>
        <dbReference type="ChEBI" id="CHEBI:15377"/>
        <dbReference type="ChEBI" id="CHEBI:15378"/>
        <dbReference type="ChEBI" id="CHEBI:29985"/>
        <dbReference type="ChEBI" id="CHEBI:30616"/>
        <dbReference type="ChEBI" id="CHEBI:43474"/>
        <dbReference type="ChEBI" id="CHEBI:58359"/>
        <dbReference type="ChEBI" id="CHEBI:78520"/>
        <dbReference type="ChEBI" id="CHEBI:78521"/>
        <dbReference type="ChEBI" id="CHEBI:456216"/>
    </reaction>
</comment>
<dbReference type="OrthoDB" id="9813938at2"/>
<dbReference type="PANTHER" id="PTHR15004">
    <property type="entry name" value="GLUTAMYL-TRNA(GLN) AMIDOTRANSFERASE SUBUNIT C, MITOCHONDRIAL"/>
    <property type="match status" value="1"/>
</dbReference>
<dbReference type="PANTHER" id="PTHR15004:SF0">
    <property type="entry name" value="GLUTAMYL-TRNA(GLN) AMIDOTRANSFERASE SUBUNIT C, MITOCHONDRIAL"/>
    <property type="match status" value="1"/>
</dbReference>
<dbReference type="GO" id="GO:0070681">
    <property type="term" value="P:glutaminyl-tRNAGln biosynthesis via transamidation"/>
    <property type="evidence" value="ECO:0007669"/>
    <property type="project" value="TreeGrafter"/>
</dbReference>
<keyword evidence="3" id="KW-1185">Reference proteome</keyword>
<dbReference type="GO" id="GO:0006412">
    <property type="term" value="P:translation"/>
    <property type="evidence" value="ECO:0007669"/>
    <property type="project" value="UniProtKB-UniRule"/>
</dbReference>
<evidence type="ECO:0000313" key="3">
    <source>
        <dbReference type="Proteomes" id="UP000287224"/>
    </source>
</evidence>
<dbReference type="NCBIfam" id="TIGR00135">
    <property type="entry name" value="gatC"/>
    <property type="match status" value="1"/>
</dbReference>
<protein>
    <recommendedName>
        <fullName evidence="1">Aspartyl/glutamyl-tRNA(Asn/Gln) amidotransferase subunit C</fullName>
        <shortName evidence="1">Asp/Glu-ADT subunit C</shortName>
        <ecNumber evidence="1">6.3.5.-</ecNumber>
    </recommendedName>
</protein>
<dbReference type="InterPro" id="IPR003837">
    <property type="entry name" value="GatC"/>
</dbReference>
<dbReference type="GO" id="GO:0016740">
    <property type="term" value="F:transferase activity"/>
    <property type="evidence" value="ECO:0007669"/>
    <property type="project" value="UniProtKB-KW"/>
</dbReference>
<keyword evidence="1" id="KW-0067">ATP-binding</keyword>
<dbReference type="HAMAP" id="MF_00122">
    <property type="entry name" value="GatC"/>
    <property type="match status" value="1"/>
</dbReference>
<dbReference type="EMBL" id="BIFQ01000001">
    <property type="protein sequence ID" value="GCE03631.1"/>
    <property type="molecule type" value="Genomic_DNA"/>
</dbReference>
<dbReference type="InterPro" id="IPR036113">
    <property type="entry name" value="Asp/Glu-ADT_sf_sub_c"/>
</dbReference>
<comment type="caution">
    <text evidence="2">The sequence shown here is derived from an EMBL/GenBank/DDBJ whole genome shotgun (WGS) entry which is preliminary data.</text>
</comment>
<dbReference type="Gene3D" id="1.10.20.60">
    <property type="entry name" value="Glu-tRNAGln amidotransferase C subunit, N-terminal domain"/>
    <property type="match status" value="1"/>
</dbReference>